<comment type="caution">
    <text evidence="2">The sequence shown here is derived from an EMBL/GenBank/DDBJ whole genome shotgun (WGS) entry which is preliminary data.</text>
</comment>
<name>A0ABT7S7S3_9CELL</name>
<gene>
    <name evidence="2" type="ORF">QRT05_06560</name>
</gene>
<accession>A0ABT7S7S3</accession>
<sequence>MATAWEAASAGARADRQVVLRTSIVLDRDTPALGRLAGLARWGLGGRVGSGRQWFSWLHIDDWLRIAHWALGDDAADLDLPAAPPPSGVLVATAPQPVRNAELMATLRSVVHRPPAPPTPEWVVRVGSIALRTDPGLGLTGRRAISTRLTDAGFTFRHPDLREALEDLLAR</sequence>
<evidence type="ECO:0000259" key="1">
    <source>
        <dbReference type="Pfam" id="PF08338"/>
    </source>
</evidence>
<dbReference type="Gene3D" id="3.40.50.720">
    <property type="entry name" value="NAD(P)-binding Rossmann-like Domain"/>
    <property type="match status" value="1"/>
</dbReference>
<dbReference type="PANTHER" id="PTHR11092">
    <property type="entry name" value="SUGAR NUCLEOTIDE EPIMERASE RELATED"/>
    <property type="match status" value="1"/>
</dbReference>
<reference evidence="2 3" key="1">
    <citation type="submission" date="2023-06" db="EMBL/GenBank/DDBJ databases">
        <title>Cellulomonas sp. MW9 Whole genome sequence.</title>
        <authorList>
            <person name="Park S."/>
        </authorList>
    </citation>
    <scope>NUCLEOTIDE SEQUENCE [LARGE SCALE GENOMIC DNA]</scope>
    <source>
        <strain evidence="2 3">MW9</strain>
    </source>
</reference>
<dbReference type="Proteomes" id="UP001321453">
    <property type="component" value="Unassembled WGS sequence"/>
</dbReference>
<evidence type="ECO:0000313" key="2">
    <source>
        <dbReference type="EMBL" id="MDM7830989.1"/>
    </source>
</evidence>
<evidence type="ECO:0000313" key="3">
    <source>
        <dbReference type="Proteomes" id="UP001321453"/>
    </source>
</evidence>
<proteinExistence type="predicted"/>
<dbReference type="Pfam" id="PF08338">
    <property type="entry name" value="DUF1731"/>
    <property type="match status" value="1"/>
</dbReference>
<organism evidence="2 3">
    <name type="scientific">Cellulomonas edaphi</name>
    <dbReference type="NCBI Taxonomy" id="3053468"/>
    <lineage>
        <taxon>Bacteria</taxon>
        <taxon>Bacillati</taxon>
        <taxon>Actinomycetota</taxon>
        <taxon>Actinomycetes</taxon>
        <taxon>Micrococcales</taxon>
        <taxon>Cellulomonadaceae</taxon>
        <taxon>Cellulomonas</taxon>
    </lineage>
</organism>
<dbReference type="InterPro" id="IPR013549">
    <property type="entry name" value="DUF1731"/>
</dbReference>
<dbReference type="PANTHER" id="PTHR11092:SF0">
    <property type="entry name" value="EPIMERASE FAMILY PROTEIN SDR39U1"/>
    <property type="match status" value="1"/>
</dbReference>
<dbReference type="RefSeq" id="WP_289446213.1">
    <property type="nucleotide sequence ID" value="NZ_JAUCGR010000002.1"/>
</dbReference>
<dbReference type="InterPro" id="IPR036291">
    <property type="entry name" value="NAD(P)-bd_dom_sf"/>
</dbReference>
<feature type="domain" description="DUF1731" evidence="1">
    <location>
        <begin position="119"/>
        <end position="168"/>
    </location>
</feature>
<dbReference type="SUPFAM" id="SSF51735">
    <property type="entry name" value="NAD(P)-binding Rossmann-fold domains"/>
    <property type="match status" value="1"/>
</dbReference>
<protein>
    <submittedName>
        <fullName evidence="2">DUF1731 domain-containing protein</fullName>
    </submittedName>
</protein>
<dbReference type="EMBL" id="JAUCGR010000002">
    <property type="protein sequence ID" value="MDM7830989.1"/>
    <property type="molecule type" value="Genomic_DNA"/>
</dbReference>
<keyword evidence="3" id="KW-1185">Reference proteome</keyword>